<dbReference type="HOGENOM" id="CLU_015869_1_1_9"/>
<feature type="domain" description="Mur ligase central" evidence="12">
    <location>
        <begin position="44"/>
        <end position="259"/>
    </location>
</feature>
<dbReference type="SUPFAM" id="SSF53244">
    <property type="entry name" value="MurD-like peptide ligases, peptide-binding domain"/>
    <property type="match status" value="1"/>
</dbReference>
<evidence type="ECO:0000256" key="9">
    <source>
        <dbReference type="ARBA" id="ARBA00047493"/>
    </source>
</evidence>
<dbReference type="EC" id="6.3.2.17" evidence="2"/>
<dbReference type="InterPro" id="IPR036615">
    <property type="entry name" value="Mur_ligase_C_dom_sf"/>
</dbReference>
<dbReference type="PANTHER" id="PTHR11136:SF0">
    <property type="entry name" value="DIHYDROFOLATE SYNTHETASE-RELATED"/>
    <property type="match status" value="1"/>
</dbReference>
<evidence type="ECO:0000256" key="4">
    <source>
        <dbReference type="ARBA" id="ARBA00022723"/>
    </source>
</evidence>
<dbReference type="GO" id="GO:0004326">
    <property type="term" value="F:tetrahydrofolylpolyglutamate synthase activity"/>
    <property type="evidence" value="ECO:0007669"/>
    <property type="project" value="UniProtKB-EC"/>
</dbReference>
<comment type="catalytic activity">
    <reaction evidence="9">
        <text>(6S)-5,6,7,8-tetrahydrofolyl-(gamma-L-Glu)(n) + L-glutamate + ATP = (6S)-5,6,7,8-tetrahydrofolyl-(gamma-L-Glu)(n+1) + ADP + phosphate + H(+)</text>
        <dbReference type="Rhea" id="RHEA:10580"/>
        <dbReference type="Rhea" id="RHEA-COMP:14738"/>
        <dbReference type="Rhea" id="RHEA-COMP:14740"/>
        <dbReference type="ChEBI" id="CHEBI:15378"/>
        <dbReference type="ChEBI" id="CHEBI:29985"/>
        <dbReference type="ChEBI" id="CHEBI:30616"/>
        <dbReference type="ChEBI" id="CHEBI:43474"/>
        <dbReference type="ChEBI" id="CHEBI:141005"/>
        <dbReference type="ChEBI" id="CHEBI:456216"/>
        <dbReference type="EC" id="6.3.2.17"/>
    </reaction>
</comment>
<dbReference type="KEGG" id="ral:Rumal_1336"/>
<keyword evidence="5 10" id="KW-0547">Nucleotide-binding</keyword>
<name>E6UET2_RUMA7</name>
<evidence type="ECO:0000313" key="13">
    <source>
        <dbReference type="EMBL" id="ADU21851.1"/>
    </source>
</evidence>
<dbReference type="InterPro" id="IPR004101">
    <property type="entry name" value="Mur_ligase_C"/>
</dbReference>
<keyword evidence="4" id="KW-0479">Metal-binding</keyword>
<evidence type="ECO:0000256" key="2">
    <source>
        <dbReference type="ARBA" id="ARBA00013025"/>
    </source>
</evidence>
<dbReference type="eggNOG" id="COG0285">
    <property type="taxonomic scope" value="Bacteria"/>
</dbReference>
<dbReference type="Pfam" id="PF08245">
    <property type="entry name" value="Mur_ligase_M"/>
    <property type="match status" value="1"/>
</dbReference>
<dbReference type="GO" id="GO:0005524">
    <property type="term" value="F:ATP binding"/>
    <property type="evidence" value="ECO:0007669"/>
    <property type="project" value="UniProtKB-KW"/>
</dbReference>
<dbReference type="InterPro" id="IPR001645">
    <property type="entry name" value="Folylpolyglutamate_synth"/>
</dbReference>
<dbReference type="Gene3D" id="3.40.1190.10">
    <property type="entry name" value="Mur-like, catalytic domain"/>
    <property type="match status" value="1"/>
</dbReference>
<proteinExistence type="inferred from homology"/>
<dbReference type="Pfam" id="PF02875">
    <property type="entry name" value="Mur_ligase_C"/>
    <property type="match status" value="1"/>
</dbReference>
<dbReference type="STRING" id="697329.Rumal_1336"/>
<accession>E6UET2</accession>
<reference evidence="13 14" key="1">
    <citation type="journal article" date="2011" name="J. Bacteriol.">
        <title>Complete genome of the cellulolytic ruminal bacterium Ruminococcus albus 7.</title>
        <authorList>
            <person name="Suen G."/>
            <person name="Stevenson D.M."/>
            <person name="Bruce D.C."/>
            <person name="Chertkov O."/>
            <person name="Copeland A."/>
            <person name="Cheng J.F."/>
            <person name="Detter C."/>
            <person name="Detter J.C."/>
            <person name="Goodwin L.A."/>
            <person name="Han C.S."/>
            <person name="Hauser L.J."/>
            <person name="Ivanova N.N."/>
            <person name="Kyrpides N.C."/>
            <person name="Land M.L."/>
            <person name="Lapidus A."/>
            <person name="Lucas S."/>
            <person name="Ovchinnikova G."/>
            <person name="Pitluck S."/>
            <person name="Tapia R."/>
            <person name="Woyke T."/>
            <person name="Boyum J."/>
            <person name="Mead D."/>
            <person name="Weimer P.J."/>
        </authorList>
    </citation>
    <scope>NUCLEOTIDE SEQUENCE [LARGE SCALE GENOMIC DNA]</scope>
    <source>
        <strain evidence="14">ATCC 27210 / DSM 20455 / JCM 14654 / NCDO 2250 / 7</strain>
    </source>
</reference>
<dbReference type="Gene3D" id="3.90.190.20">
    <property type="entry name" value="Mur ligase, C-terminal domain"/>
    <property type="match status" value="1"/>
</dbReference>
<dbReference type="PROSITE" id="PS01011">
    <property type="entry name" value="FOLYLPOLYGLU_SYNT_1"/>
    <property type="match status" value="1"/>
</dbReference>
<evidence type="ECO:0000256" key="1">
    <source>
        <dbReference type="ARBA" id="ARBA00008276"/>
    </source>
</evidence>
<evidence type="ECO:0000256" key="8">
    <source>
        <dbReference type="ARBA" id="ARBA00030592"/>
    </source>
</evidence>
<evidence type="ECO:0000256" key="3">
    <source>
        <dbReference type="ARBA" id="ARBA00022598"/>
    </source>
</evidence>
<dbReference type="RefSeq" id="WP_013498021.1">
    <property type="nucleotide sequence ID" value="NC_014833.1"/>
</dbReference>
<dbReference type="GO" id="GO:0008841">
    <property type="term" value="F:dihydrofolate synthase activity"/>
    <property type="evidence" value="ECO:0007669"/>
    <property type="project" value="TreeGrafter"/>
</dbReference>
<keyword evidence="3 10" id="KW-0436">Ligase</keyword>
<dbReference type="GO" id="GO:0046872">
    <property type="term" value="F:metal ion binding"/>
    <property type="evidence" value="ECO:0007669"/>
    <property type="project" value="UniProtKB-KW"/>
</dbReference>
<evidence type="ECO:0000256" key="5">
    <source>
        <dbReference type="ARBA" id="ARBA00022741"/>
    </source>
</evidence>
<dbReference type="SUPFAM" id="SSF53623">
    <property type="entry name" value="MurD-like peptide ligases, catalytic domain"/>
    <property type="match status" value="1"/>
</dbReference>
<dbReference type="InterPro" id="IPR018109">
    <property type="entry name" value="Folylpolyglutamate_synth_CS"/>
</dbReference>
<dbReference type="Proteomes" id="UP000006919">
    <property type="component" value="Chromosome"/>
</dbReference>
<evidence type="ECO:0000259" key="11">
    <source>
        <dbReference type="Pfam" id="PF02875"/>
    </source>
</evidence>
<evidence type="ECO:0000256" key="7">
    <source>
        <dbReference type="ARBA" id="ARBA00022842"/>
    </source>
</evidence>
<keyword evidence="6 10" id="KW-0067">ATP-binding</keyword>
<dbReference type="PROSITE" id="PS01012">
    <property type="entry name" value="FOLYLPOLYGLU_SYNT_2"/>
    <property type="match status" value="1"/>
</dbReference>
<dbReference type="InterPro" id="IPR013221">
    <property type="entry name" value="Mur_ligase_cen"/>
</dbReference>
<dbReference type="AlphaFoldDB" id="E6UET2"/>
<dbReference type="GO" id="GO:0005737">
    <property type="term" value="C:cytoplasm"/>
    <property type="evidence" value="ECO:0007669"/>
    <property type="project" value="TreeGrafter"/>
</dbReference>
<keyword evidence="7" id="KW-0460">Magnesium</keyword>
<feature type="domain" description="Mur ligase C-terminal" evidence="11">
    <location>
        <begin position="288"/>
        <end position="403"/>
    </location>
</feature>
<comment type="similarity">
    <text evidence="1 10">Belongs to the folylpolyglutamate synthase family.</text>
</comment>
<gene>
    <name evidence="13" type="ordered locus">Rumal_1336</name>
</gene>
<dbReference type="EMBL" id="CP002403">
    <property type="protein sequence ID" value="ADU21851.1"/>
    <property type="molecule type" value="Genomic_DNA"/>
</dbReference>
<dbReference type="PANTHER" id="PTHR11136">
    <property type="entry name" value="FOLYLPOLYGLUTAMATE SYNTHASE-RELATED"/>
    <property type="match status" value="1"/>
</dbReference>
<evidence type="ECO:0000313" key="14">
    <source>
        <dbReference type="Proteomes" id="UP000006919"/>
    </source>
</evidence>
<evidence type="ECO:0000256" key="6">
    <source>
        <dbReference type="ARBA" id="ARBA00022840"/>
    </source>
</evidence>
<sequence>MTYEESLEYLKLASGKGSVFGLERVKELLRRLGDPQENVAIIHVSGTNGKGSFGAMLTSVLSEQGYITGGFSSPAITSVTDSYRINCTEISEEVFADIIGIIAPMADAMEDKPTEFEMLAAAAFVLFAKENCDIAVVECGMGGDTDATNVMTSPLLSVITNVQSDHCRFLGNTLAEIASHKAGIIKRCRPVYFGGESSEALDVIRRRAEEYDAPLSLKDPDCISDVSCSLEGISLVWKDHRLKTSLCGSYQTDNILNVLHCVDILRDMGLEISDTALENGLAKTEWHGRFEILRRDPYVIFDGAHNPDGIRFAADTISRFFTEKAAILIGVMADKEYGLYADMLGRYIDKAFTVRPDNPRALHSSKLAEVFTANGIKAESFEVLSDGVEAAYSYAKEKDIPLIALGSLYMYREFTVCLDRISQ</sequence>
<evidence type="ECO:0000259" key="12">
    <source>
        <dbReference type="Pfam" id="PF08245"/>
    </source>
</evidence>
<organism evidence="13 14">
    <name type="scientific">Ruminococcus albus (strain ATCC 27210 / DSM 20455 / JCM 14654 / NCDO 2250 / 7)</name>
    <dbReference type="NCBI Taxonomy" id="697329"/>
    <lineage>
        <taxon>Bacteria</taxon>
        <taxon>Bacillati</taxon>
        <taxon>Bacillota</taxon>
        <taxon>Clostridia</taxon>
        <taxon>Eubacteriales</taxon>
        <taxon>Oscillospiraceae</taxon>
        <taxon>Ruminococcus</taxon>
    </lineage>
</organism>
<dbReference type="OrthoDB" id="9809356at2"/>
<protein>
    <recommendedName>
        <fullName evidence="2">tetrahydrofolate synthase</fullName>
        <ecNumber evidence="2">6.3.2.17</ecNumber>
    </recommendedName>
    <alternativeName>
        <fullName evidence="8">Tetrahydrofolylpolyglutamate synthase</fullName>
    </alternativeName>
</protein>
<dbReference type="NCBIfam" id="TIGR01499">
    <property type="entry name" value="folC"/>
    <property type="match status" value="1"/>
</dbReference>
<dbReference type="InterPro" id="IPR036565">
    <property type="entry name" value="Mur-like_cat_sf"/>
</dbReference>
<evidence type="ECO:0000256" key="10">
    <source>
        <dbReference type="PIRNR" id="PIRNR001563"/>
    </source>
</evidence>
<dbReference type="PIRSF" id="PIRSF001563">
    <property type="entry name" value="Folylpolyglu_synth"/>
    <property type="match status" value="1"/>
</dbReference>